<keyword evidence="3" id="KW-1185">Reference proteome</keyword>
<dbReference type="EMBL" id="SOZI01000142">
    <property type="protein sequence ID" value="TNY18362.1"/>
    <property type="molecule type" value="Genomic_DNA"/>
</dbReference>
<feature type="compositionally biased region" description="Basic and acidic residues" evidence="1">
    <location>
        <begin position="237"/>
        <end position="249"/>
    </location>
</feature>
<evidence type="ECO:0000313" key="3">
    <source>
        <dbReference type="Proteomes" id="UP000311382"/>
    </source>
</evidence>
<name>A0A5C5FPW0_9BASI</name>
<dbReference type="Proteomes" id="UP000311382">
    <property type="component" value="Unassembled WGS sequence"/>
</dbReference>
<feature type="compositionally biased region" description="Basic residues" evidence="1">
    <location>
        <begin position="61"/>
        <end position="72"/>
    </location>
</feature>
<organism evidence="2 3">
    <name type="scientific">Rhodotorula diobovata</name>
    <dbReference type="NCBI Taxonomy" id="5288"/>
    <lineage>
        <taxon>Eukaryota</taxon>
        <taxon>Fungi</taxon>
        <taxon>Dikarya</taxon>
        <taxon>Basidiomycota</taxon>
        <taxon>Pucciniomycotina</taxon>
        <taxon>Microbotryomycetes</taxon>
        <taxon>Sporidiobolales</taxon>
        <taxon>Sporidiobolaceae</taxon>
        <taxon>Rhodotorula</taxon>
    </lineage>
</organism>
<dbReference type="AlphaFoldDB" id="A0A5C5FPW0"/>
<reference evidence="2 3" key="1">
    <citation type="submission" date="2019-03" db="EMBL/GenBank/DDBJ databases">
        <title>Rhodosporidium diobovatum UCD-FST 08-225 genome sequencing, assembly, and annotation.</title>
        <authorList>
            <person name="Fakankun I.U."/>
            <person name="Fristensky B."/>
            <person name="Levin D.B."/>
        </authorList>
    </citation>
    <scope>NUCLEOTIDE SEQUENCE [LARGE SCALE GENOMIC DNA]</scope>
    <source>
        <strain evidence="2 3">UCD-FST 08-225</strain>
    </source>
</reference>
<accession>A0A5C5FPW0</accession>
<feature type="region of interest" description="Disordered" evidence="1">
    <location>
        <begin position="85"/>
        <end position="134"/>
    </location>
</feature>
<evidence type="ECO:0000313" key="2">
    <source>
        <dbReference type="EMBL" id="TNY18362.1"/>
    </source>
</evidence>
<protein>
    <submittedName>
        <fullName evidence="2">Uncharacterized protein</fullName>
    </submittedName>
</protein>
<comment type="caution">
    <text evidence="2">The sequence shown here is derived from an EMBL/GenBank/DDBJ whole genome shotgun (WGS) entry which is preliminary data.</text>
</comment>
<sequence>MGWCARSTKCGARWERCLTSSPLPSVLSRRSTRCIARPQSTLPARQECSRLSDREGPGTTRPKRRGARWRGRRGWSCKGVTLVVQQDETSEESARKVRSSSRGAKGTRLSDPGKRSSGTAPPAGQPGQHAPRTRPRPLWALVSGAHPPAATPPHIHVATLRDLLDALPSHIRHLSLVGHWGCADDNAANLLVEARDAAARRRESCAGGLGGGPARRQRSEAAGAFGRARVHARARQRRGDDRSCDDAVA</sequence>
<feature type="region of interest" description="Disordered" evidence="1">
    <location>
        <begin position="42"/>
        <end position="72"/>
    </location>
</feature>
<evidence type="ECO:0000256" key="1">
    <source>
        <dbReference type="SAM" id="MobiDB-lite"/>
    </source>
</evidence>
<proteinExistence type="predicted"/>
<feature type="compositionally biased region" description="Low complexity" evidence="1">
    <location>
        <begin position="120"/>
        <end position="130"/>
    </location>
</feature>
<gene>
    <name evidence="2" type="ORF">DMC30DRAFT_59665</name>
</gene>
<feature type="region of interest" description="Disordered" evidence="1">
    <location>
        <begin position="205"/>
        <end position="249"/>
    </location>
</feature>
<feature type="compositionally biased region" description="Basic and acidic residues" evidence="1">
    <location>
        <begin position="47"/>
        <end position="56"/>
    </location>
</feature>